<reference evidence="1 2" key="1">
    <citation type="submission" date="2017-03" db="EMBL/GenBank/DDBJ databases">
        <title>Genome analysis of strain PAMC 26510.</title>
        <authorList>
            <person name="Oh H.-M."/>
            <person name="Yang J.-A."/>
        </authorList>
    </citation>
    <scope>NUCLEOTIDE SEQUENCE [LARGE SCALE GENOMIC DNA]</scope>
    <source>
        <strain evidence="1 2">PAMC 26510</strain>
    </source>
</reference>
<dbReference type="Proteomes" id="UP000194546">
    <property type="component" value="Unassembled WGS sequence"/>
</dbReference>
<protein>
    <submittedName>
        <fullName evidence="1">Uncharacterized protein</fullName>
    </submittedName>
</protein>
<evidence type="ECO:0000313" key="1">
    <source>
        <dbReference type="EMBL" id="OTP80525.1"/>
    </source>
</evidence>
<evidence type="ECO:0000313" key="2">
    <source>
        <dbReference type="Proteomes" id="UP000194546"/>
    </source>
</evidence>
<accession>A0A242NA24</accession>
<name>A0A242NA24_CABSO</name>
<sequence length="85" mass="9690">MPWRPAKPPSTLRLNLTDRLSSIPASGHLNEIERTLDTKLGEPHIPTGKIDHRYMKDFYTACKRQVVEEPQTTRAAAVFRTGIYV</sequence>
<gene>
    <name evidence="1" type="ORF">PAMC26510_02670</name>
</gene>
<dbReference type="EMBL" id="NBTY01000006">
    <property type="protein sequence ID" value="OTP80525.1"/>
    <property type="molecule type" value="Genomic_DNA"/>
</dbReference>
<organism evidence="1 2">
    <name type="scientific">Caballeronia sordidicola</name>
    <name type="common">Burkholderia sordidicola</name>
    <dbReference type="NCBI Taxonomy" id="196367"/>
    <lineage>
        <taxon>Bacteria</taxon>
        <taxon>Pseudomonadati</taxon>
        <taxon>Pseudomonadota</taxon>
        <taxon>Betaproteobacteria</taxon>
        <taxon>Burkholderiales</taxon>
        <taxon>Burkholderiaceae</taxon>
        <taxon>Caballeronia</taxon>
    </lineage>
</organism>
<proteinExistence type="predicted"/>
<dbReference type="AlphaFoldDB" id="A0A242NA24"/>
<comment type="caution">
    <text evidence="1">The sequence shown here is derived from an EMBL/GenBank/DDBJ whole genome shotgun (WGS) entry which is preliminary data.</text>
</comment>